<proteinExistence type="predicted"/>
<protein>
    <recommendedName>
        <fullName evidence="3">Nucleoside-diphosphate-sugar epimerase</fullName>
    </recommendedName>
</protein>
<dbReference type="Proteomes" id="UP001596306">
    <property type="component" value="Unassembled WGS sequence"/>
</dbReference>
<dbReference type="SUPFAM" id="SSF51735">
    <property type="entry name" value="NAD(P)-binding Rossmann-fold domains"/>
    <property type="match status" value="1"/>
</dbReference>
<dbReference type="InterPro" id="IPR051783">
    <property type="entry name" value="NAD(P)-dependent_oxidoreduct"/>
</dbReference>
<dbReference type="EMBL" id="JBHSTP010000002">
    <property type="protein sequence ID" value="MFC6356393.1"/>
    <property type="molecule type" value="Genomic_DNA"/>
</dbReference>
<evidence type="ECO:0000313" key="1">
    <source>
        <dbReference type="EMBL" id="MFC6356393.1"/>
    </source>
</evidence>
<gene>
    <name evidence="1" type="ORF">ACFQB0_09765</name>
</gene>
<accession>A0ABW1VHS3</accession>
<reference evidence="2" key="1">
    <citation type="journal article" date="2019" name="Int. J. Syst. Evol. Microbiol.">
        <title>The Global Catalogue of Microorganisms (GCM) 10K type strain sequencing project: providing services to taxonomists for standard genome sequencing and annotation.</title>
        <authorList>
            <consortium name="The Broad Institute Genomics Platform"/>
            <consortium name="The Broad Institute Genome Sequencing Center for Infectious Disease"/>
            <person name="Wu L."/>
            <person name="Ma J."/>
        </authorList>
    </citation>
    <scope>NUCLEOTIDE SEQUENCE [LARGE SCALE GENOMIC DNA]</scope>
    <source>
        <strain evidence="2">CCUG 43304</strain>
    </source>
</reference>
<dbReference type="PANTHER" id="PTHR48079:SF6">
    <property type="entry name" value="NAD(P)-BINDING DOMAIN-CONTAINING PROTEIN-RELATED"/>
    <property type="match status" value="1"/>
</dbReference>
<evidence type="ECO:0008006" key="3">
    <source>
        <dbReference type="Google" id="ProtNLM"/>
    </source>
</evidence>
<sequence length="357" mass="38858">MTKNAAIIGGTGQIGVATAQRLARDGWRVELLHRGERTIDPRVFEFDGTTTRVTTHRIDRSDTDALLEATRGRDLVLDTIAYSPVDADQLRLLGGEVGSLVVISTASVYRGKNGGYLDKATGPENFPDYPVPLREDSPLVDNDEQSYSPLKAAVERRLLDDAALPVSILRPGAIHGAHSPMLREWFFVKRALDERPATLLAYDGESRFSTSATANIAELVALCAESPGRRVLNAVDDESLTVAEMGRIVYEVLGHDGEVRGIAGPPTDAGVGASPWALTHPIVMSMERARTELGYRPVVSYTESVEGDIRWALDAVAAAESAGRTWREAFPALVARYGANEWFPYDAEDAYLARLAH</sequence>
<dbReference type="PANTHER" id="PTHR48079">
    <property type="entry name" value="PROTEIN YEEZ"/>
    <property type="match status" value="1"/>
</dbReference>
<dbReference type="Gene3D" id="3.40.50.720">
    <property type="entry name" value="NAD(P)-binding Rossmann-like Domain"/>
    <property type="match status" value="1"/>
</dbReference>
<evidence type="ECO:0000313" key="2">
    <source>
        <dbReference type="Proteomes" id="UP001596306"/>
    </source>
</evidence>
<comment type="caution">
    <text evidence="1">The sequence shown here is derived from an EMBL/GenBank/DDBJ whole genome shotgun (WGS) entry which is preliminary data.</text>
</comment>
<name>A0ABW1VHS3_9MICO</name>
<dbReference type="RefSeq" id="WP_386730747.1">
    <property type="nucleotide sequence ID" value="NZ_JBHSTP010000002.1"/>
</dbReference>
<dbReference type="InterPro" id="IPR036291">
    <property type="entry name" value="NAD(P)-bd_dom_sf"/>
</dbReference>
<keyword evidence="2" id="KW-1185">Reference proteome</keyword>
<organism evidence="1 2">
    <name type="scientific">Luethyella okanaganae</name>
    <dbReference type="NCBI Taxonomy" id="69372"/>
    <lineage>
        <taxon>Bacteria</taxon>
        <taxon>Bacillati</taxon>
        <taxon>Actinomycetota</taxon>
        <taxon>Actinomycetes</taxon>
        <taxon>Micrococcales</taxon>
        <taxon>Microbacteriaceae</taxon>
        <taxon>Luethyella</taxon>
    </lineage>
</organism>